<proteinExistence type="predicted"/>
<dbReference type="EMBL" id="BSXG01000038">
    <property type="protein sequence ID" value="GME27532.1"/>
    <property type="molecule type" value="Genomic_DNA"/>
</dbReference>
<organism evidence="1 2">
    <name type="scientific">Neofusicoccum parvum</name>
    <dbReference type="NCBI Taxonomy" id="310453"/>
    <lineage>
        <taxon>Eukaryota</taxon>
        <taxon>Fungi</taxon>
        <taxon>Dikarya</taxon>
        <taxon>Ascomycota</taxon>
        <taxon>Pezizomycotina</taxon>
        <taxon>Dothideomycetes</taxon>
        <taxon>Dothideomycetes incertae sedis</taxon>
        <taxon>Botryosphaeriales</taxon>
        <taxon>Botryosphaeriaceae</taxon>
        <taxon>Neofusicoccum</taxon>
    </lineage>
</organism>
<dbReference type="Proteomes" id="UP001165186">
    <property type="component" value="Unassembled WGS sequence"/>
</dbReference>
<evidence type="ECO:0000313" key="2">
    <source>
        <dbReference type="Proteomes" id="UP001165186"/>
    </source>
</evidence>
<accession>A0ACB5S3Z2</accession>
<reference evidence="1" key="1">
    <citation type="submission" date="2024-09" db="EMBL/GenBank/DDBJ databases">
        <title>Draft Genome Sequences of Neofusicoccum parvum.</title>
        <authorList>
            <person name="Ashida A."/>
            <person name="Camagna M."/>
            <person name="Tanaka A."/>
            <person name="Takemoto D."/>
        </authorList>
    </citation>
    <scope>NUCLEOTIDE SEQUENCE</scope>
    <source>
        <strain evidence="1">PPO83</strain>
    </source>
</reference>
<gene>
    <name evidence="1" type="primary">g2887</name>
    <name evidence="1" type="ORF">NpPPO83_00002887</name>
</gene>
<evidence type="ECO:0000313" key="1">
    <source>
        <dbReference type="EMBL" id="GME27532.1"/>
    </source>
</evidence>
<sequence length="100" mass="10615">MSFLFKSKKQQQPASALPAASRNITSSDGPPASSIPTANGMRTGPAPREVEQARNSPQAQTPTPTASVNNSLSSLQQHDNTASPEPTKNRERSDSQLQVT</sequence>
<comment type="caution">
    <text evidence="1">The sequence shown here is derived from an EMBL/GenBank/DDBJ whole genome shotgun (WGS) entry which is preliminary data.</text>
</comment>
<name>A0ACB5S3Z2_9PEZI</name>
<protein>
    <submittedName>
        <fullName evidence="1">Kelch repeat type 1</fullName>
    </submittedName>
</protein>
<keyword evidence="2" id="KW-1185">Reference proteome</keyword>